<evidence type="ECO:0000259" key="3">
    <source>
        <dbReference type="Pfam" id="PF24883"/>
    </source>
</evidence>
<dbReference type="EMBL" id="JAHCVI010000001">
    <property type="protein sequence ID" value="KAG7293969.1"/>
    <property type="molecule type" value="Genomic_DNA"/>
</dbReference>
<feature type="region of interest" description="Disordered" evidence="2">
    <location>
        <begin position="1"/>
        <end position="29"/>
    </location>
</feature>
<dbReference type="PANTHER" id="PTHR10039:SF5">
    <property type="entry name" value="NACHT DOMAIN-CONTAINING PROTEIN"/>
    <property type="match status" value="1"/>
</dbReference>
<keyword evidence="5" id="KW-1185">Reference proteome</keyword>
<gene>
    <name evidence="4" type="ORF">NEMBOFW57_004030</name>
</gene>
<dbReference type="InterPro" id="IPR056884">
    <property type="entry name" value="NPHP3-like_N"/>
</dbReference>
<evidence type="ECO:0000313" key="4">
    <source>
        <dbReference type="EMBL" id="KAG7293969.1"/>
    </source>
</evidence>
<evidence type="ECO:0000313" key="5">
    <source>
        <dbReference type="Proteomes" id="UP001197093"/>
    </source>
</evidence>
<evidence type="ECO:0000256" key="1">
    <source>
        <dbReference type="ARBA" id="ARBA00022737"/>
    </source>
</evidence>
<evidence type="ECO:0000256" key="2">
    <source>
        <dbReference type="SAM" id="MobiDB-lite"/>
    </source>
</evidence>
<dbReference type="PANTHER" id="PTHR10039">
    <property type="entry name" value="AMELOGENIN"/>
    <property type="match status" value="1"/>
</dbReference>
<protein>
    <recommendedName>
        <fullName evidence="3">Nephrocystin 3-like N-terminal domain-containing protein</fullName>
    </recommendedName>
</protein>
<dbReference type="AlphaFoldDB" id="A0AAD4F6D9"/>
<accession>A0AAD4F6D9</accession>
<comment type="caution">
    <text evidence="4">The sequence shown here is derived from an EMBL/GenBank/DDBJ whole genome shotgun (WGS) entry which is preliminary data.</text>
</comment>
<dbReference type="Proteomes" id="UP001197093">
    <property type="component" value="Unassembled WGS sequence"/>
</dbReference>
<sequence>MRGSGSVGLQREESGPHSSRSCGPDDSGLPPTVSQVLLWSPPSAPTTARAFVVLKGVLQRLLGARQYLGESLPCFGQLSEFPHVFCIDDHLIVAYFFNARGGILEKTPLGMLRSIVYQLLDKDATLYEHFRPIYEKQSMCMEGEWVWRQAQLEDFIRSIIKKWRSKRLLLLVDALDECDDRGVRDVVGFLECLSIDAVQAGVTLRIWFK</sequence>
<organism evidence="4 5">
    <name type="scientific">Staphylotrichum longicolle</name>
    <dbReference type="NCBI Taxonomy" id="669026"/>
    <lineage>
        <taxon>Eukaryota</taxon>
        <taxon>Fungi</taxon>
        <taxon>Dikarya</taxon>
        <taxon>Ascomycota</taxon>
        <taxon>Pezizomycotina</taxon>
        <taxon>Sordariomycetes</taxon>
        <taxon>Sordariomycetidae</taxon>
        <taxon>Sordariales</taxon>
        <taxon>Chaetomiaceae</taxon>
        <taxon>Staphylotrichum</taxon>
    </lineage>
</organism>
<feature type="domain" description="Nephrocystin 3-like N-terminal" evidence="3">
    <location>
        <begin position="92"/>
        <end position="192"/>
    </location>
</feature>
<reference evidence="4" key="1">
    <citation type="submission" date="2023-02" db="EMBL/GenBank/DDBJ databases">
        <authorList>
            <person name="Palmer J.M."/>
        </authorList>
    </citation>
    <scope>NUCLEOTIDE SEQUENCE</scope>
    <source>
        <strain evidence="4">FW57</strain>
    </source>
</reference>
<proteinExistence type="predicted"/>
<name>A0AAD4F6D9_9PEZI</name>
<dbReference type="Pfam" id="PF24883">
    <property type="entry name" value="NPHP3_N"/>
    <property type="match status" value="1"/>
</dbReference>
<keyword evidence="1" id="KW-0677">Repeat</keyword>